<keyword evidence="1" id="KW-0175">Coiled coil</keyword>
<reference evidence="2 3" key="1">
    <citation type="submission" date="2016-11" db="EMBL/GenBank/DDBJ databases">
        <title>The macronuclear genome of Stentor coeruleus: a giant cell with tiny introns.</title>
        <authorList>
            <person name="Slabodnick M."/>
            <person name="Ruby J.G."/>
            <person name="Reiff S.B."/>
            <person name="Swart E.C."/>
            <person name="Gosai S."/>
            <person name="Prabakaran S."/>
            <person name="Witkowska E."/>
            <person name="Larue G.E."/>
            <person name="Fisher S."/>
            <person name="Freeman R.M."/>
            <person name="Gunawardena J."/>
            <person name="Chu W."/>
            <person name="Stover N.A."/>
            <person name="Gregory B.D."/>
            <person name="Nowacki M."/>
            <person name="Derisi J."/>
            <person name="Roy S.W."/>
            <person name="Marshall W.F."/>
            <person name="Sood P."/>
        </authorList>
    </citation>
    <scope>NUCLEOTIDE SEQUENCE [LARGE SCALE GENOMIC DNA]</scope>
    <source>
        <strain evidence="2">WM001</strain>
    </source>
</reference>
<name>A0A1R2CNR7_9CILI</name>
<feature type="coiled-coil region" evidence="1">
    <location>
        <begin position="155"/>
        <end position="182"/>
    </location>
</feature>
<gene>
    <name evidence="2" type="ORF">SteCoe_6938</name>
</gene>
<accession>A0A1R2CNR7</accession>
<dbReference type="EMBL" id="MPUH01000098">
    <property type="protein sequence ID" value="OMJ90658.1"/>
    <property type="molecule type" value="Genomic_DNA"/>
</dbReference>
<evidence type="ECO:0000313" key="3">
    <source>
        <dbReference type="Proteomes" id="UP000187209"/>
    </source>
</evidence>
<dbReference type="AlphaFoldDB" id="A0A1R2CNR7"/>
<comment type="caution">
    <text evidence="2">The sequence shown here is derived from an EMBL/GenBank/DDBJ whole genome shotgun (WGS) entry which is preliminary data.</text>
</comment>
<protein>
    <submittedName>
        <fullName evidence="2">Uncharacterized protein</fullName>
    </submittedName>
</protein>
<proteinExistence type="predicted"/>
<evidence type="ECO:0000256" key="1">
    <source>
        <dbReference type="SAM" id="Coils"/>
    </source>
</evidence>
<dbReference type="Proteomes" id="UP000187209">
    <property type="component" value="Unassembled WGS sequence"/>
</dbReference>
<organism evidence="2 3">
    <name type="scientific">Stentor coeruleus</name>
    <dbReference type="NCBI Taxonomy" id="5963"/>
    <lineage>
        <taxon>Eukaryota</taxon>
        <taxon>Sar</taxon>
        <taxon>Alveolata</taxon>
        <taxon>Ciliophora</taxon>
        <taxon>Postciliodesmatophora</taxon>
        <taxon>Heterotrichea</taxon>
        <taxon>Heterotrichida</taxon>
        <taxon>Stentoridae</taxon>
        <taxon>Stentor</taxon>
    </lineage>
</organism>
<sequence>MELMINPSLRTYSLKRVNKERFHSRTSKSLLIYSQSCIKTSLAKKKIYFPSQDTSKEPETENFGKSSLGFKSRAFMQCPTQLNANSSTYLKANLLLNKLKTALSSMDDESFSPEKELEIYNLFFYETLKYLKPFEEIFKLIFDGIKKYCKNETHIAFMENEKKLLEETNQNLIGENRRLCKEKILLVKKLEKCTDDLEIFSTKNLVLISRIKELEIKLNSVKDFDKKTEGILSKFMKQSEKMQKQKSELQFFMLQDQKNRRVLELIKTRFDKQELDEVISRVSKEYTLS</sequence>
<evidence type="ECO:0000313" key="2">
    <source>
        <dbReference type="EMBL" id="OMJ90658.1"/>
    </source>
</evidence>
<keyword evidence="3" id="KW-1185">Reference proteome</keyword>